<sequence length="131" mass="13766">MLQTTGIDQLVQPENALKLWGFPSPSGPPEPGAATTTTTTAANAVTTTQKDLVHGLIRREGVRNIALGVIGITAGYRGDRELVGFVALCGCFTAFADGLISRAVIGGGEMRHWVFLPFMLGTAVGLLGWPE</sequence>
<gene>
    <name evidence="2" type="ORF">PG991_015057</name>
</gene>
<accession>A0ABR1R330</accession>
<feature type="transmembrane region" description="Helical" evidence="1">
    <location>
        <begin position="112"/>
        <end position="129"/>
    </location>
</feature>
<dbReference type="InterPro" id="IPR025363">
    <property type="entry name" value="DUF4267"/>
</dbReference>
<keyword evidence="3" id="KW-1185">Reference proteome</keyword>
<protein>
    <submittedName>
        <fullName evidence="2">Uncharacterized protein</fullName>
    </submittedName>
</protein>
<dbReference type="EMBL" id="JAQQWI010000021">
    <property type="protein sequence ID" value="KAK7998578.1"/>
    <property type="molecule type" value="Genomic_DNA"/>
</dbReference>
<evidence type="ECO:0000256" key="1">
    <source>
        <dbReference type="SAM" id="Phobius"/>
    </source>
</evidence>
<keyword evidence="1" id="KW-1133">Transmembrane helix</keyword>
<keyword evidence="1" id="KW-0812">Transmembrane</keyword>
<dbReference type="Pfam" id="PF14087">
    <property type="entry name" value="DUF4267"/>
    <property type="match status" value="1"/>
</dbReference>
<organism evidence="2 3">
    <name type="scientific">Apiospora marii</name>
    <dbReference type="NCBI Taxonomy" id="335849"/>
    <lineage>
        <taxon>Eukaryota</taxon>
        <taxon>Fungi</taxon>
        <taxon>Dikarya</taxon>
        <taxon>Ascomycota</taxon>
        <taxon>Pezizomycotina</taxon>
        <taxon>Sordariomycetes</taxon>
        <taxon>Xylariomycetidae</taxon>
        <taxon>Amphisphaeriales</taxon>
        <taxon>Apiosporaceae</taxon>
        <taxon>Apiospora</taxon>
    </lineage>
</organism>
<evidence type="ECO:0000313" key="3">
    <source>
        <dbReference type="Proteomes" id="UP001396898"/>
    </source>
</evidence>
<reference evidence="2 3" key="1">
    <citation type="submission" date="2023-01" db="EMBL/GenBank/DDBJ databases">
        <title>Analysis of 21 Apiospora genomes using comparative genomics revels a genus with tremendous synthesis potential of carbohydrate active enzymes and secondary metabolites.</title>
        <authorList>
            <person name="Sorensen T."/>
        </authorList>
    </citation>
    <scope>NUCLEOTIDE SEQUENCE [LARGE SCALE GENOMIC DNA]</scope>
    <source>
        <strain evidence="2 3">CBS 20057</strain>
    </source>
</reference>
<keyword evidence="1" id="KW-0472">Membrane</keyword>
<comment type="caution">
    <text evidence="2">The sequence shown here is derived from an EMBL/GenBank/DDBJ whole genome shotgun (WGS) entry which is preliminary data.</text>
</comment>
<dbReference type="Proteomes" id="UP001396898">
    <property type="component" value="Unassembled WGS sequence"/>
</dbReference>
<name>A0ABR1R330_9PEZI</name>
<proteinExistence type="predicted"/>
<feature type="transmembrane region" description="Helical" evidence="1">
    <location>
        <begin position="82"/>
        <end position="100"/>
    </location>
</feature>
<evidence type="ECO:0000313" key="2">
    <source>
        <dbReference type="EMBL" id="KAK7998578.1"/>
    </source>
</evidence>